<evidence type="ECO:0000313" key="2">
    <source>
        <dbReference type="EMBL" id="SEO00928.1"/>
    </source>
</evidence>
<keyword evidence="1" id="KW-0812">Transmembrane</keyword>
<keyword evidence="1" id="KW-1133">Transmembrane helix</keyword>
<feature type="transmembrane region" description="Helical" evidence="1">
    <location>
        <begin position="55"/>
        <end position="72"/>
    </location>
</feature>
<dbReference type="AlphaFoldDB" id="A0A1H8L890"/>
<sequence length="228" mass="24724">MRAVALQLIHVVTWLPRVGLWISREGKDIWITLAVLAVALGAVYAFGVGEQSIRVAGFFLELLGLAVVAIGLNDSRQLFGRPGVYTAIKNSMKRFPKPWRETHVLLVGSAGSAYGSATAAAISNSTSRLPTTLEERVALLEERLYLADTQINEGRHKLEEEAKKRKAVVEAEAEARAAGDKAVQKLIEEAVIGGIRLETMGVVWLAFGLTLSSLSEEIACLISKLWGT</sequence>
<evidence type="ECO:0000313" key="3">
    <source>
        <dbReference type="Proteomes" id="UP000183898"/>
    </source>
</evidence>
<dbReference type="Proteomes" id="UP000183898">
    <property type="component" value="Unassembled WGS sequence"/>
</dbReference>
<reference evidence="2 3" key="1">
    <citation type="submission" date="2016-10" db="EMBL/GenBank/DDBJ databases">
        <authorList>
            <person name="de Groot N.N."/>
        </authorList>
    </citation>
    <scope>NUCLEOTIDE SEQUENCE [LARGE SCALE GENOMIC DNA]</scope>
    <source>
        <strain evidence="2 3">Nl18</strain>
    </source>
</reference>
<feature type="transmembrane region" description="Helical" evidence="1">
    <location>
        <begin position="29"/>
        <end position="48"/>
    </location>
</feature>
<proteinExistence type="predicted"/>
<gene>
    <name evidence="2" type="ORF">SAMN05216404_1103</name>
</gene>
<evidence type="ECO:0000256" key="1">
    <source>
        <dbReference type="SAM" id="Phobius"/>
    </source>
</evidence>
<dbReference type="RefSeq" id="WP_074747388.1">
    <property type="nucleotide sequence ID" value="NZ_FOCT01000010.1"/>
</dbReference>
<organism evidence="2 3">
    <name type="scientific">Nitrosospira multiformis</name>
    <dbReference type="NCBI Taxonomy" id="1231"/>
    <lineage>
        <taxon>Bacteria</taxon>
        <taxon>Pseudomonadati</taxon>
        <taxon>Pseudomonadota</taxon>
        <taxon>Betaproteobacteria</taxon>
        <taxon>Nitrosomonadales</taxon>
        <taxon>Nitrosomonadaceae</taxon>
        <taxon>Nitrosospira</taxon>
    </lineage>
</organism>
<keyword evidence="1" id="KW-0472">Membrane</keyword>
<name>A0A1H8L890_9PROT</name>
<accession>A0A1H8L890</accession>
<protein>
    <submittedName>
        <fullName evidence="2">Uncharacterized protein</fullName>
    </submittedName>
</protein>
<dbReference type="EMBL" id="FOCT01000010">
    <property type="protein sequence ID" value="SEO00928.1"/>
    <property type="molecule type" value="Genomic_DNA"/>
</dbReference>